<dbReference type="PROSITE" id="PS50987">
    <property type="entry name" value="HTH_ARSR_2"/>
    <property type="match status" value="1"/>
</dbReference>
<keyword evidence="2 6" id="KW-0238">DNA-binding</keyword>
<name>A0A7W5GHP1_9MICO</name>
<dbReference type="GO" id="GO:0003700">
    <property type="term" value="F:DNA-binding transcription factor activity"/>
    <property type="evidence" value="ECO:0007669"/>
    <property type="project" value="InterPro"/>
</dbReference>
<dbReference type="InterPro" id="IPR036388">
    <property type="entry name" value="WH-like_DNA-bd_sf"/>
</dbReference>
<dbReference type="SUPFAM" id="SSF46785">
    <property type="entry name" value="Winged helix' DNA-binding domain"/>
    <property type="match status" value="1"/>
</dbReference>
<dbReference type="NCBIfam" id="NF033788">
    <property type="entry name" value="HTH_metalloreg"/>
    <property type="match status" value="1"/>
</dbReference>
<dbReference type="PRINTS" id="PR00778">
    <property type="entry name" value="HTHARSR"/>
</dbReference>
<dbReference type="SMART" id="SM00418">
    <property type="entry name" value="HTH_ARSR"/>
    <property type="match status" value="1"/>
</dbReference>
<dbReference type="Proteomes" id="UP000543579">
    <property type="component" value="Unassembled WGS sequence"/>
</dbReference>
<proteinExistence type="predicted"/>
<dbReference type="PANTHER" id="PTHR43132:SF2">
    <property type="entry name" value="ARSENICAL RESISTANCE OPERON REPRESSOR ARSR-RELATED"/>
    <property type="match status" value="1"/>
</dbReference>
<dbReference type="CDD" id="cd00090">
    <property type="entry name" value="HTH_ARSR"/>
    <property type="match status" value="1"/>
</dbReference>
<dbReference type="AlphaFoldDB" id="A0A7W5GHP1"/>
<feature type="compositionally biased region" description="Basic residues" evidence="4">
    <location>
        <begin position="1"/>
        <end position="10"/>
    </location>
</feature>
<dbReference type="InterPro" id="IPR011991">
    <property type="entry name" value="ArsR-like_HTH"/>
</dbReference>
<dbReference type="RefSeq" id="WP_319801395.1">
    <property type="nucleotide sequence ID" value="NZ_JACHXY010000005.1"/>
</dbReference>
<keyword evidence="1" id="KW-0805">Transcription regulation</keyword>
<evidence type="ECO:0000256" key="3">
    <source>
        <dbReference type="ARBA" id="ARBA00023163"/>
    </source>
</evidence>
<dbReference type="Gene3D" id="1.10.10.10">
    <property type="entry name" value="Winged helix-like DNA-binding domain superfamily/Winged helix DNA-binding domain"/>
    <property type="match status" value="1"/>
</dbReference>
<organism evidence="6 7">
    <name type="scientific">Microbacterium proteolyticum</name>
    <dbReference type="NCBI Taxonomy" id="1572644"/>
    <lineage>
        <taxon>Bacteria</taxon>
        <taxon>Bacillati</taxon>
        <taxon>Actinomycetota</taxon>
        <taxon>Actinomycetes</taxon>
        <taxon>Micrococcales</taxon>
        <taxon>Microbacteriaceae</taxon>
        <taxon>Microbacterium</taxon>
    </lineage>
</organism>
<evidence type="ECO:0000256" key="4">
    <source>
        <dbReference type="SAM" id="MobiDB-lite"/>
    </source>
</evidence>
<feature type="region of interest" description="Disordered" evidence="4">
    <location>
        <begin position="1"/>
        <end position="24"/>
    </location>
</feature>
<dbReference type="InterPro" id="IPR001845">
    <property type="entry name" value="HTH_ArsR_DNA-bd_dom"/>
</dbReference>
<evidence type="ECO:0000256" key="1">
    <source>
        <dbReference type="ARBA" id="ARBA00023015"/>
    </source>
</evidence>
<evidence type="ECO:0000313" key="7">
    <source>
        <dbReference type="Proteomes" id="UP000543579"/>
    </source>
</evidence>
<reference evidence="6 7" key="1">
    <citation type="submission" date="2020-08" db="EMBL/GenBank/DDBJ databases">
        <title>Genomic Encyclopedia of Type Strains, Phase III (KMG-III): the genomes of soil and plant-associated and newly described type strains.</title>
        <authorList>
            <person name="Whitman W."/>
        </authorList>
    </citation>
    <scope>NUCLEOTIDE SEQUENCE [LARGE SCALE GENOMIC DNA]</scope>
    <source>
        <strain evidence="6 7">CECT 8356</strain>
    </source>
</reference>
<feature type="domain" description="HTH arsR-type" evidence="5">
    <location>
        <begin position="52"/>
        <end position="146"/>
    </location>
</feature>
<dbReference type="GO" id="GO:0003677">
    <property type="term" value="F:DNA binding"/>
    <property type="evidence" value="ECO:0007669"/>
    <property type="project" value="UniProtKB-KW"/>
</dbReference>
<evidence type="ECO:0000259" key="5">
    <source>
        <dbReference type="PROSITE" id="PS50987"/>
    </source>
</evidence>
<dbReference type="EMBL" id="JACHXY010000005">
    <property type="protein sequence ID" value="MBB3159462.1"/>
    <property type="molecule type" value="Genomic_DNA"/>
</dbReference>
<keyword evidence="3" id="KW-0804">Transcription</keyword>
<dbReference type="PANTHER" id="PTHR43132">
    <property type="entry name" value="ARSENICAL RESISTANCE OPERON REPRESSOR ARSR-RELATED"/>
    <property type="match status" value="1"/>
</dbReference>
<dbReference type="Pfam" id="PF01022">
    <property type="entry name" value="HTH_5"/>
    <property type="match status" value="1"/>
</dbReference>
<protein>
    <submittedName>
        <fullName evidence="6">DNA-binding transcriptional ArsR family regulator</fullName>
    </submittedName>
</protein>
<gene>
    <name evidence="6" type="ORF">FHS07_003197</name>
</gene>
<evidence type="ECO:0000256" key="2">
    <source>
        <dbReference type="ARBA" id="ARBA00023125"/>
    </source>
</evidence>
<comment type="caution">
    <text evidence="6">The sequence shown here is derived from an EMBL/GenBank/DDBJ whole genome shotgun (WGS) entry which is preliminary data.</text>
</comment>
<sequence length="160" mass="17728">MTAAKQHCKNTAKERHQSQHSGTSSIAPWVVRNRSVSHHLLIGSYRYDRHMPMTQELAAAVSLFHSLADHSRLTILRRLSVGEARVRDLTDELGLAQSTVSEHVGCLRECGLVVARSEGRQNFYSVSTPEVIDVLEAAERLLAATGFKVDLCKTYGSDAR</sequence>
<dbReference type="InterPro" id="IPR051011">
    <property type="entry name" value="Metal_resp_trans_reg"/>
</dbReference>
<dbReference type="InterPro" id="IPR036390">
    <property type="entry name" value="WH_DNA-bd_sf"/>
</dbReference>
<evidence type="ECO:0000313" key="6">
    <source>
        <dbReference type="EMBL" id="MBB3159462.1"/>
    </source>
</evidence>
<accession>A0A7W5GHP1</accession>